<evidence type="ECO:0000256" key="20">
    <source>
        <dbReference type="SAM" id="Phobius"/>
    </source>
</evidence>
<organism evidence="23 24">
    <name type="scientific">Linum tenue</name>
    <dbReference type="NCBI Taxonomy" id="586396"/>
    <lineage>
        <taxon>Eukaryota</taxon>
        <taxon>Viridiplantae</taxon>
        <taxon>Streptophyta</taxon>
        <taxon>Embryophyta</taxon>
        <taxon>Tracheophyta</taxon>
        <taxon>Spermatophyta</taxon>
        <taxon>Magnoliopsida</taxon>
        <taxon>eudicotyledons</taxon>
        <taxon>Gunneridae</taxon>
        <taxon>Pentapetalae</taxon>
        <taxon>rosids</taxon>
        <taxon>fabids</taxon>
        <taxon>Malpighiales</taxon>
        <taxon>Linaceae</taxon>
        <taxon>Linum</taxon>
    </lineage>
</organism>
<feature type="binding site" evidence="19">
    <location>
        <position position="688"/>
    </location>
    <ligand>
        <name>ATP</name>
        <dbReference type="ChEBI" id="CHEBI:30616"/>
    </ligand>
</feature>
<dbReference type="Pfam" id="PF00560">
    <property type="entry name" value="LRR_1"/>
    <property type="match status" value="3"/>
</dbReference>
<keyword evidence="16" id="KW-0325">Glycoprotein</keyword>
<keyword evidence="3" id="KW-0723">Serine/threonine-protein kinase</keyword>
<evidence type="ECO:0000256" key="17">
    <source>
        <dbReference type="ARBA" id="ARBA00047899"/>
    </source>
</evidence>
<keyword evidence="9" id="KW-0677">Repeat</keyword>
<evidence type="ECO:0000256" key="15">
    <source>
        <dbReference type="ARBA" id="ARBA00023170"/>
    </source>
</evidence>
<comment type="catalytic activity">
    <reaction evidence="18">
        <text>L-seryl-[protein] + ATP = O-phospho-L-seryl-[protein] + ADP + H(+)</text>
        <dbReference type="Rhea" id="RHEA:17989"/>
        <dbReference type="Rhea" id="RHEA-COMP:9863"/>
        <dbReference type="Rhea" id="RHEA-COMP:11604"/>
        <dbReference type="ChEBI" id="CHEBI:15378"/>
        <dbReference type="ChEBI" id="CHEBI:29999"/>
        <dbReference type="ChEBI" id="CHEBI:30616"/>
        <dbReference type="ChEBI" id="CHEBI:83421"/>
        <dbReference type="ChEBI" id="CHEBI:456216"/>
        <dbReference type="EC" id="2.7.11.1"/>
    </reaction>
</comment>
<evidence type="ECO:0000256" key="5">
    <source>
        <dbReference type="ARBA" id="ARBA00022614"/>
    </source>
</evidence>
<keyword evidence="7 20" id="KW-0812">Transmembrane</keyword>
<dbReference type="Pfam" id="PF12819">
    <property type="entry name" value="Malectin_like"/>
    <property type="match status" value="1"/>
</dbReference>
<dbReference type="SUPFAM" id="SSF52058">
    <property type="entry name" value="L domain-like"/>
    <property type="match status" value="1"/>
</dbReference>
<dbReference type="EMBL" id="CAMGYJ010000005">
    <property type="protein sequence ID" value="CAI0425777.1"/>
    <property type="molecule type" value="Genomic_DNA"/>
</dbReference>
<dbReference type="GO" id="GO:0016020">
    <property type="term" value="C:membrane"/>
    <property type="evidence" value="ECO:0007669"/>
    <property type="project" value="UniProtKB-SubCell"/>
</dbReference>
<evidence type="ECO:0000256" key="14">
    <source>
        <dbReference type="ARBA" id="ARBA00023136"/>
    </source>
</evidence>
<dbReference type="InterPro" id="IPR011009">
    <property type="entry name" value="Kinase-like_dom_sf"/>
</dbReference>
<dbReference type="InterPro" id="IPR001611">
    <property type="entry name" value="Leu-rich_rpt"/>
</dbReference>
<dbReference type="FunFam" id="1.10.510.10:FF:000146">
    <property type="entry name" value="LRR receptor-like serine/threonine-protein kinase IOS1"/>
    <property type="match status" value="1"/>
</dbReference>
<keyword evidence="11" id="KW-0418">Kinase</keyword>
<accession>A0AAV0KVX0</accession>
<dbReference type="EC" id="2.7.11.1" evidence="2"/>
<keyword evidence="14 20" id="KW-0472">Membrane</keyword>
<evidence type="ECO:0000256" key="3">
    <source>
        <dbReference type="ARBA" id="ARBA00022527"/>
    </source>
</evidence>
<keyword evidence="12 19" id="KW-0067">ATP-binding</keyword>
<feature type="chain" id="PRO_5043931105" description="non-specific serine/threonine protein kinase" evidence="21">
    <location>
        <begin position="18"/>
        <end position="987"/>
    </location>
</feature>
<dbReference type="InterPro" id="IPR000719">
    <property type="entry name" value="Prot_kinase_dom"/>
</dbReference>
<dbReference type="SUPFAM" id="SSF56112">
    <property type="entry name" value="Protein kinase-like (PK-like)"/>
    <property type="match status" value="1"/>
</dbReference>
<evidence type="ECO:0000256" key="21">
    <source>
        <dbReference type="SAM" id="SignalP"/>
    </source>
</evidence>
<protein>
    <recommendedName>
        <fullName evidence="2">non-specific serine/threonine protein kinase</fullName>
        <ecNumber evidence="2">2.7.11.1</ecNumber>
    </recommendedName>
</protein>
<evidence type="ECO:0000256" key="11">
    <source>
        <dbReference type="ARBA" id="ARBA00022777"/>
    </source>
</evidence>
<dbReference type="AlphaFoldDB" id="A0AAV0KVX0"/>
<sequence length="987" mass="110519">GFCFLSWFCSFNGYLLPFPASFLVACPSISLPSLRFVSSLVQILHQADNFYKCFLYVVTLNPNLRVPLPGAAEFVSIDCGGTTNHTDSRTGLQWVSDSNLMRTGNSVSIQNPDGNLEQYKRRRDFPIDSNKKYCYNLATRERRRYLIRATFQYGNLGNQDAYPKFDLYLDATKWSTVTITDASRVYVNEMIIRAPSGSVDVCICCASTGSPFISTLELRPFNLSMYATDFEGDFFLKVAARVNFGAPTKDAIRYPDDPYDRIWDSDLVKRQNFLVGEAGGTIRINTTKDIWVGTREYPPVKVMQTAVVGTEGTLSYRLNLEDFPANARAYAYFAEIEELGDYETRKFKLTQPYFPDYSNAVVNIVENGNGSYSLYEPSYMNVSLDFVLSFAFAKTRDSTRGPLLNALEISKYLQIAAKTDDQDVTVLNAFRSLSPGSPWANEGGDPCIPTHWEWVTCGKTSPPRITKISLSGKNLKGEIPPEIYHIRELEELWLDGNSFTGSIPDISNLVNLRIMHLESNKLTGSLPKYLASLPNLHELYIQNNSLTGTIPPTLLTGKVIINYEHNPGLHKEAKKKMHFKLVLGISIGILAALLLLLLGSLVYLLHHRRKNTIQKTNEPGSSFRASAKPSTAYSVSRGWHLTEDGISYYISLSKIEEATKNFSKKIGRGSFGTVYYGQMEDGKEVAVKIMADSCTNLNQQFVTEVALLSRIHHRNLVPLIGYCEEQNQRILIYEYMHNGTLRDHIHGSVNQKRLDWLARLRIAEDAAKGLDYLHTGCNPSIIHRDVKTTNILLDINMRAKVSDFGLSRQAEEDLTHVSSVARGTVGYLDPEYYANQQLTEKSDVYSFGVVLLELISGKKPVSAEDFGSELNIVHWARALIRKGDVMSIMDPFLIGNAKIESVWRVAEVAIQCVELRSVSRPKMQEIILAIQEAGKIEKGVDESQKLMQSVDGSKGQSSRKTLLTSFLEIDQSPDFSNGSSGLVPSAR</sequence>
<dbReference type="FunFam" id="3.30.200.20:FF:000178">
    <property type="entry name" value="serine/threonine-protein kinase PBS1-like"/>
    <property type="match status" value="1"/>
</dbReference>
<feature type="signal peptide" evidence="21">
    <location>
        <begin position="1"/>
        <end position="17"/>
    </location>
</feature>
<dbReference type="GO" id="GO:0004674">
    <property type="term" value="F:protein serine/threonine kinase activity"/>
    <property type="evidence" value="ECO:0007669"/>
    <property type="project" value="UniProtKB-KW"/>
</dbReference>
<dbReference type="InterPro" id="IPR032675">
    <property type="entry name" value="LRR_dom_sf"/>
</dbReference>
<dbReference type="CDD" id="cd14066">
    <property type="entry name" value="STKc_IRAK"/>
    <property type="match status" value="1"/>
</dbReference>
<dbReference type="Pfam" id="PF07714">
    <property type="entry name" value="PK_Tyr_Ser-Thr"/>
    <property type="match status" value="1"/>
</dbReference>
<dbReference type="PROSITE" id="PS00107">
    <property type="entry name" value="PROTEIN_KINASE_ATP"/>
    <property type="match status" value="1"/>
</dbReference>
<keyword evidence="13 20" id="KW-1133">Transmembrane helix</keyword>
<name>A0AAV0KVX0_9ROSI</name>
<feature type="non-terminal residue" evidence="23">
    <location>
        <position position="1"/>
    </location>
</feature>
<evidence type="ECO:0000256" key="4">
    <source>
        <dbReference type="ARBA" id="ARBA00022553"/>
    </source>
</evidence>
<reference evidence="23" key="1">
    <citation type="submission" date="2022-08" db="EMBL/GenBank/DDBJ databases">
        <authorList>
            <person name="Gutierrez-Valencia J."/>
        </authorList>
    </citation>
    <scope>NUCLEOTIDE SEQUENCE</scope>
</reference>
<dbReference type="InterPro" id="IPR008271">
    <property type="entry name" value="Ser/Thr_kinase_AS"/>
</dbReference>
<evidence type="ECO:0000256" key="8">
    <source>
        <dbReference type="ARBA" id="ARBA00022729"/>
    </source>
</evidence>
<comment type="catalytic activity">
    <reaction evidence="17">
        <text>L-threonyl-[protein] + ATP = O-phospho-L-threonyl-[protein] + ADP + H(+)</text>
        <dbReference type="Rhea" id="RHEA:46608"/>
        <dbReference type="Rhea" id="RHEA-COMP:11060"/>
        <dbReference type="Rhea" id="RHEA-COMP:11605"/>
        <dbReference type="ChEBI" id="CHEBI:15378"/>
        <dbReference type="ChEBI" id="CHEBI:30013"/>
        <dbReference type="ChEBI" id="CHEBI:30616"/>
        <dbReference type="ChEBI" id="CHEBI:61977"/>
        <dbReference type="ChEBI" id="CHEBI:456216"/>
        <dbReference type="EC" id="2.7.11.1"/>
    </reaction>
</comment>
<dbReference type="PANTHER" id="PTHR45631">
    <property type="entry name" value="OS07G0107800 PROTEIN-RELATED"/>
    <property type="match status" value="1"/>
</dbReference>
<dbReference type="InterPro" id="IPR001245">
    <property type="entry name" value="Ser-Thr/Tyr_kinase_cat_dom"/>
</dbReference>
<dbReference type="FunFam" id="3.80.10.10:FF:000041">
    <property type="entry name" value="LRR receptor-like serine/threonine-protein kinase ERECTA"/>
    <property type="match status" value="1"/>
</dbReference>
<dbReference type="Gene3D" id="1.10.510.10">
    <property type="entry name" value="Transferase(Phosphotransferase) domain 1"/>
    <property type="match status" value="1"/>
</dbReference>
<keyword evidence="10 19" id="KW-0547">Nucleotide-binding</keyword>
<feature type="domain" description="Protein kinase" evidence="22">
    <location>
        <begin position="660"/>
        <end position="934"/>
    </location>
</feature>
<gene>
    <name evidence="23" type="ORF">LITE_LOCUS20546</name>
</gene>
<evidence type="ECO:0000256" key="13">
    <source>
        <dbReference type="ARBA" id="ARBA00022989"/>
    </source>
</evidence>
<dbReference type="InterPro" id="IPR017441">
    <property type="entry name" value="Protein_kinase_ATP_BS"/>
</dbReference>
<evidence type="ECO:0000256" key="16">
    <source>
        <dbReference type="ARBA" id="ARBA00023180"/>
    </source>
</evidence>
<dbReference type="SMART" id="SM00220">
    <property type="entry name" value="S_TKc"/>
    <property type="match status" value="1"/>
</dbReference>
<dbReference type="PANTHER" id="PTHR45631:SF19">
    <property type="entry name" value="PROTEIN KINASE DOMAIN-CONTAINING PROTEIN"/>
    <property type="match status" value="1"/>
</dbReference>
<evidence type="ECO:0000259" key="22">
    <source>
        <dbReference type="PROSITE" id="PS50011"/>
    </source>
</evidence>
<evidence type="ECO:0000256" key="2">
    <source>
        <dbReference type="ARBA" id="ARBA00012513"/>
    </source>
</evidence>
<dbReference type="PROSITE" id="PS50011">
    <property type="entry name" value="PROTEIN_KINASE_DOM"/>
    <property type="match status" value="1"/>
</dbReference>
<keyword evidence="24" id="KW-1185">Reference proteome</keyword>
<evidence type="ECO:0000256" key="9">
    <source>
        <dbReference type="ARBA" id="ARBA00022737"/>
    </source>
</evidence>
<dbReference type="PROSITE" id="PS51450">
    <property type="entry name" value="LRR"/>
    <property type="match status" value="1"/>
</dbReference>
<feature type="transmembrane region" description="Helical" evidence="20">
    <location>
        <begin position="581"/>
        <end position="605"/>
    </location>
</feature>
<evidence type="ECO:0000256" key="18">
    <source>
        <dbReference type="ARBA" id="ARBA00048679"/>
    </source>
</evidence>
<dbReference type="InterPro" id="IPR024788">
    <property type="entry name" value="Malectin-like_Carb-bd_dom"/>
</dbReference>
<evidence type="ECO:0000313" key="23">
    <source>
        <dbReference type="EMBL" id="CAI0425777.1"/>
    </source>
</evidence>
<keyword evidence="8 21" id="KW-0732">Signal</keyword>
<evidence type="ECO:0000256" key="6">
    <source>
        <dbReference type="ARBA" id="ARBA00022679"/>
    </source>
</evidence>
<evidence type="ECO:0000256" key="1">
    <source>
        <dbReference type="ARBA" id="ARBA00004167"/>
    </source>
</evidence>
<dbReference type="GO" id="GO:0005524">
    <property type="term" value="F:ATP binding"/>
    <property type="evidence" value="ECO:0007669"/>
    <property type="project" value="UniProtKB-UniRule"/>
</dbReference>
<evidence type="ECO:0000256" key="19">
    <source>
        <dbReference type="PROSITE-ProRule" id="PRU10141"/>
    </source>
</evidence>
<keyword evidence="6" id="KW-0808">Transferase</keyword>
<keyword evidence="5" id="KW-0433">Leucine-rich repeat</keyword>
<comment type="caution">
    <text evidence="23">The sequence shown here is derived from an EMBL/GenBank/DDBJ whole genome shotgun (WGS) entry which is preliminary data.</text>
</comment>
<dbReference type="Proteomes" id="UP001154282">
    <property type="component" value="Unassembled WGS sequence"/>
</dbReference>
<dbReference type="Gene3D" id="3.30.200.20">
    <property type="entry name" value="Phosphorylase Kinase, domain 1"/>
    <property type="match status" value="1"/>
</dbReference>
<keyword evidence="15" id="KW-0675">Receptor</keyword>
<evidence type="ECO:0000256" key="12">
    <source>
        <dbReference type="ARBA" id="ARBA00022840"/>
    </source>
</evidence>
<evidence type="ECO:0000256" key="7">
    <source>
        <dbReference type="ARBA" id="ARBA00022692"/>
    </source>
</evidence>
<comment type="subcellular location">
    <subcellularLocation>
        <location evidence="1">Membrane</location>
        <topology evidence="1">Single-pass membrane protein</topology>
    </subcellularLocation>
</comment>
<keyword evidence="4" id="KW-0597">Phosphoprotein</keyword>
<dbReference type="Gene3D" id="3.80.10.10">
    <property type="entry name" value="Ribonuclease Inhibitor"/>
    <property type="match status" value="1"/>
</dbReference>
<dbReference type="PROSITE" id="PS00108">
    <property type="entry name" value="PROTEIN_KINASE_ST"/>
    <property type="match status" value="1"/>
</dbReference>
<proteinExistence type="predicted"/>
<evidence type="ECO:0000256" key="10">
    <source>
        <dbReference type="ARBA" id="ARBA00022741"/>
    </source>
</evidence>
<evidence type="ECO:0000313" key="24">
    <source>
        <dbReference type="Proteomes" id="UP001154282"/>
    </source>
</evidence>